<keyword evidence="1" id="KW-1133">Transmembrane helix</keyword>
<evidence type="ECO:0000256" key="1">
    <source>
        <dbReference type="SAM" id="Phobius"/>
    </source>
</evidence>
<dbReference type="KEGG" id="dfl:DFE_2690"/>
<evidence type="ECO:0000313" key="2">
    <source>
        <dbReference type="EMBL" id="BBD09416.1"/>
    </source>
</evidence>
<gene>
    <name evidence="2" type="ORF">DFE_2690</name>
</gene>
<dbReference type="RefSeq" id="WP_126380354.1">
    <property type="nucleotide sequence ID" value="NZ_AP017378.1"/>
</dbReference>
<dbReference type="Proteomes" id="UP000269883">
    <property type="component" value="Chromosome"/>
</dbReference>
<feature type="transmembrane region" description="Helical" evidence="1">
    <location>
        <begin position="67"/>
        <end position="87"/>
    </location>
</feature>
<keyword evidence="1" id="KW-0812">Transmembrane</keyword>
<organism evidence="2 3">
    <name type="scientific">Desulfovibrio ferrophilus</name>
    <dbReference type="NCBI Taxonomy" id="241368"/>
    <lineage>
        <taxon>Bacteria</taxon>
        <taxon>Pseudomonadati</taxon>
        <taxon>Thermodesulfobacteriota</taxon>
        <taxon>Desulfovibrionia</taxon>
        <taxon>Desulfovibrionales</taxon>
        <taxon>Desulfovibrionaceae</taxon>
        <taxon>Desulfovibrio</taxon>
    </lineage>
</organism>
<dbReference type="Pfam" id="PF11026">
    <property type="entry name" value="DUF2721"/>
    <property type="match status" value="1"/>
</dbReference>
<reference evidence="2 3" key="1">
    <citation type="journal article" date="2018" name="Sci. Adv.">
        <title>Multi-heme cytochromes provide a pathway for survival in energy-limited environments.</title>
        <authorList>
            <person name="Deng X."/>
            <person name="Dohmae N."/>
            <person name="Nealson K.H."/>
            <person name="Hashimoto K."/>
            <person name="Okamoto A."/>
        </authorList>
    </citation>
    <scope>NUCLEOTIDE SEQUENCE [LARGE SCALE GENOMIC DNA]</scope>
    <source>
        <strain evidence="2 3">IS5</strain>
    </source>
</reference>
<dbReference type="EMBL" id="AP017378">
    <property type="protein sequence ID" value="BBD09416.1"/>
    <property type="molecule type" value="Genomic_DNA"/>
</dbReference>
<name>A0A2Z6B1Z1_9BACT</name>
<feature type="transmembrane region" description="Helical" evidence="1">
    <location>
        <begin position="93"/>
        <end position="110"/>
    </location>
</feature>
<keyword evidence="3" id="KW-1185">Reference proteome</keyword>
<protein>
    <submittedName>
        <fullName evidence="2">Putative membrane protein</fullName>
    </submittedName>
</protein>
<dbReference type="AlphaFoldDB" id="A0A2Z6B1Z1"/>
<dbReference type="OrthoDB" id="9813525at2"/>
<keyword evidence="1" id="KW-0472">Membrane</keyword>
<feature type="transmembrane region" description="Helical" evidence="1">
    <location>
        <begin position="12"/>
        <end position="33"/>
    </location>
</feature>
<dbReference type="InterPro" id="IPR021279">
    <property type="entry name" value="DUF2721"/>
</dbReference>
<sequence>MDITLTTPAIMFPAITLMMLVYTNRFLGLASLIRGLHQRYEADNDPRVREQIDNLNRRVELLRSMQGFSMGALLCFVLCIFALFLGWQIPGKALFTVGLVLLTASLSQSLREIRISCNALKIQLGDMAKK</sequence>
<evidence type="ECO:0000313" key="3">
    <source>
        <dbReference type="Proteomes" id="UP000269883"/>
    </source>
</evidence>
<accession>A0A2Z6B1Z1</accession>
<proteinExistence type="predicted"/>